<dbReference type="Pfam" id="PF02566">
    <property type="entry name" value="OsmC"/>
    <property type="match status" value="1"/>
</dbReference>
<reference evidence="1" key="1">
    <citation type="journal article" date="2014" name="Int. J. Syst. Evol. Microbiol.">
        <title>Complete genome sequence of Corynebacterium casei LMG S-19264T (=DSM 44701T), isolated from a smear-ripened cheese.</title>
        <authorList>
            <consortium name="US DOE Joint Genome Institute (JGI-PGF)"/>
            <person name="Walter F."/>
            <person name="Albersmeier A."/>
            <person name="Kalinowski J."/>
            <person name="Ruckert C."/>
        </authorList>
    </citation>
    <scope>NUCLEOTIDE SEQUENCE</scope>
    <source>
        <strain evidence="1">CGMCC 1.12827</strain>
    </source>
</reference>
<keyword evidence="2" id="KW-1185">Reference proteome</keyword>
<gene>
    <name evidence="1" type="ORF">GCM10011489_33220</name>
</gene>
<dbReference type="Proteomes" id="UP000621454">
    <property type="component" value="Unassembled WGS sequence"/>
</dbReference>
<dbReference type="PANTHER" id="PTHR42830">
    <property type="entry name" value="OSMOTICALLY INDUCIBLE FAMILY PROTEIN"/>
    <property type="match status" value="1"/>
</dbReference>
<proteinExistence type="predicted"/>
<sequence length="157" mass="17259">MSDIHSYDLTITWTGDRGRGTATYNAFGRDHLVEADGHEPILGSSDPAFRGDASRWNPEEMLLASLSQCHMLWYLHLAADAEVVVTGYVDRPHGVMSTAADGSGQFDRVTLRPRVTITAGSDVEAALLVHHRVPDFCFIARSVNFPVDHEPEIVVAE</sequence>
<name>A0A916TFH2_9ACTN</name>
<protein>
    <submittedName>
        <fullName evidence="1">Peroxiredoxin</fullName>
    </submittedName>
</protein>
<comment type="caution">
    <text evidence="1">The sequence shown here is derived from an EMBL/GenBank/DDBJ whole genome shotgun (WGS) entry which is preliminary data.</text>
</comment>
<evidence type="ECO:0000313" key="1">
    <source>
        <dbReference type="EMBL" id="GGB43071.1"/>
    </source>
</evidence>
<dbReference type="SUPFAM" id="SSF82784">
    <property type="entry name" value="OsmC-like"/>
    <property type="match status" value="1"/>
</dbReference>
<dbReference type="InterPro" id="IPR003718">
    <property type="entry name" value="OsmC/Ohr_fam"/>
</dbReference>
<dbReference type="InterPro" id="IPR036102">
    <property type="entry name" value="OsmC/Ohrsf"/>
</dbReference>
<dbReference type="InterPro" id="IPR015946">
    <property type="entry name" value="KH_dom-like_a/b"/>
</dbReference>
<dbReference type="InterPro" id="IPR052707">
    <property type="entry name" value="OsmC_Ohr_Peroxiredoxin"/>
</dbReference>
<accession>A0A916TFH2</accession>
<reference evidence="1" key="2">
    <citation type="submission" date="2020-09" db="EMBL/GenBank/DDBJ databases">
        <authorList>
            <person name="Sun Q."/>
            <person name="Zhou Y."/>
        </authorList>
    </citation>
    <scope>NUCLEOTIDE SEQUENCE</scope>
    <source>
        <strain evidence="1">CGMCC 1.12827</strain>
    </source>
</reference>
<evidence type="ECO:0000313" key="2">
    <source>
        <dbReference type="Proteomes" id="UP000621454"/>
    </source>
</evidence>
<dbReference type="RefSeq" id="WP_188587856.1">
    <property type="nucleotide sequence ID" value="NZ_BMGC01000033.1"/>
</dbReference>
<dbReference type="Gene3D" id="3.30.300.20">
    <property type="match status" value="1"/>
</dbReference>
<organism evidence="1 2">
    <name type="scientific">Gordonia jinhuaensis</name>
    <dbReference type="NCBI Taxonomy" id="1517702"/>
    <lineage>
        <taxon>Bacteria</taxon>
        <taxon>Bacillati</taxon>
        <taxon>Actinomycetota</taxon>
        <taxon>Actinomycetes</taxon>
        <taxon>Mycobacteriales</taxon>
        <taxon>Gordoniaceae</taxon>
        <taxon>Gordonia</taxon>
    </lineage>
</organism>
<dbReference type="AlphaFoldDB" id="A0A916TFH2"/>
<dbReference type="EMBL" id="BMGC01000033">
    <property type="protein sequence ID" value="GGB43071.1"/>
    <property type="molecule type" value="Genomic_DNA"/>
</dbReference>
<dbReference type="PANTHER" id="PTHR42830:SF2">
    <property type="entry name" value="OSMC_OHR FAMILY PROTEIN"/>
    <property type="match status" value="1"/>
</dbReference>